<dbReference type="Proteomes" id="UP000183567">
    <property type="component" value="Unassembled WGS sequence"/>
</dbReference>
<dbReference type="AlphaFoldDB" id="A0A1J8R6Z5"/>
<keyword evidence="2" id="KW-1185">Reference proteome</keyword>
<dbReference type="Pfam" id="PF03321">
    <property type="entry name" value="GH3"/>
    <property type="match status" value="1"/>
</dbReference>
<gene>
    <name evidence="1" type="ORF">AZE42_01926</name>
</gene>
<reference evidence="1 2" key="1">
    <citation type="submission" date="2016-03" db="EMBL/GenBank/DDBJ databases">
        <title>Comparative genomics of the ectomycorrhizal sister species Rhizopogon vinicolor and Rhizopogon vesiculosus (Basidiomycota: Boletales) reveals a divergence of the mating type B locus.</title>
        <authorList>
            <person name="Mujic A.B."/>
            <person name="Kuo A."/>
            <person name="Tritt A."/>
            <person name="Lipzen A."/>
            <person name="Chen C."/>
            <person name="Johnson J."/>
            <person name="Sharma A."/>
            <person name="Barry K."/>
            <person name="Grigoriev I.V."/>
            <person name="Spatafora J.W."/>
        </authorList>
    </citation>
    <scope>NUCLEOTIDE SEQUENCE [LARGE SCALE GENOMIC DNA]</scope>
    <source>
        <strain evidence="1 2">AM-OR11-056</strain>
    </source>
</reference>
<evidence type="ECO:0000313" key="1">
    <source>
        <dbReference type="EMBL" id="OJA21409.1"/>
    </source>
</evidence>
<proteinExistence type="predicted"/>
<accession>A0A1J8R6Z5</accession>
<organism evidence="1 2">
    <name type="scientific">Rhizopogon vesiculosus</name>
    <dbReference type="NCBI Taxonomy" id="180088"/>
    <lineage>
        <taxon>Eukaryota</taxon>
        <taxon>Fungi</taxon>
        <taxon>Dikarya</taxon>
        <taxon>Basidiomycota</taxon>
        <taxon>Agaricomycotina</taxon>
        <taxon>Agaricomycetes</taxon>
        <taxon>Agaricomycetidae</taxon>
        <taxon>Boletales</taxon>
        <taxon>Suillineae</taxon>
        <taxon>Rhizopogonaceae</taxon>
        <taxon>Rhizopogon</taxon>
    </lineage>
</organism>
<sequence length="309" mass="34663">MSSPASDLLDCLPAQLCQQLKDHVNQALLKIIRPNSASQFAQNAPVLAKFREAITQGDSNDDIEFLSQFRTLVPITSYELYEPFVAKFFADPCREVDVKNMLAPGLPYFLARTSATSGKVPKLFPRYRPPTQYLHHATMSIPSSEGTIFAPYSLILSKYSKAPKIHLEDGQTSQSLAVIHASGGWMRMRMNWDFEHDMDRLDLWVPGYTAPFAAALIDDHRAFFLVYALFALTDSMVTTMSFHFTNSFKHVTANPTRAAELRKIGPPGEAEGWAVRVWPALTKFIGITGGIFAVTVPKVFQMRNVYYTN</sequence>
<comment type="caution">
    <text evidence="1">The sequence shown here is derived from an EMBL/GenBank/DDBJ whole genome shotgun (WGS) entry which is preliminary data.</text>
</comment>
<protein>
    <submittedName>
        <fullName evidence="1">Uncharacterized protein</fullName>
    </submittedName>
</protein>
<name>A0A1J8R6Z5_9AGAM</name>
<evidence type="ECO:0000313" key="2">
    <source>
        <dbReference type="Proteomes" id="UP000183567"/>
    </source>
</evidence>
<dbReference type="EMBL" id="LVVM01000163">
    <property type="protein sequence ID" value="OJA21409.1"/>
    <property type="molecule type" value="Genomic_DNA"/>
</dbReference>
<dbReference type="OrthoDB" id="10004661at2759"/>